<feature type="domain" description="Flagellar basal-body/hook protein C-terminal" evidence="9">
    <location>
        <begin position="519"/>
        <end position="557"/>
    </location>
</feature>
<dbReference type="InterPro" id="IPR053927">
    <property type="entry name" value="FlgK_helical"/>
</dbReference>
<dbReference type="SUPFAM" id="SSF64518">
    <property type="entry name" value="Phase 1 flagellin"/>
    <property type="match status" value="1"/>
</dbReference>
<dbReference type="EMBL" id="ABJD02000101">
    <property type="protein sequence ID" value="EDU58843.1"/>
    <property type="molecule type" value="Genomic_DNA"/>
</dbReference>
<evidence type="ECO:0000256" key="6">
    <source>
        <dbReference type="ARBA" id="ARBA00023143"/>
    </source>
</evidence>
<evidence type="ECO:0000256" key="8">
    <source>
        <dbReference type="SAM" id="Coils"/>
    </source>
</evidence>
<reference evidence="13" key="1">
    <citation type="submission" date="2008-04" db="EMBL/GenBank/DDBJ databases">
        <title>Draft genome sequence of Providencia stuartii (ATCC 25827).</title>
        <authorList>
            <person name="Sudarsanam P."/>
            <person name="Ley R."/>
            <person name="Guruge J."/>
            <person name="Turnbaugh P.J."/>
            <person name="Mahowald M."/>
            <person name="Liep D."/>
            <person name="Gordon J."/>
        </authorList>
    </citation>
    <scope>NUCLEOTIDE SEQUENCE [LARGE SCALE GENOMIC DNA]</scope>
    <source>
        <strain evidence="13">ATCC 25827</strain>
    </source>
</reference>
<evidence type="ECO:0000259" key="10">
    <source>
        <dbReference type="Pfam" id="PF21158"/>
    </source>
</evidence>
<dbReference type="PANTHER" id="PTHR30033">
    <property type="entry name" value="FLAGELLAR HOOK-ASSOCIATED PROTEIN 1"/>
    <property type="match status" value="1"/>
</dbReference>
<dbReference type="PANTHER" id="PTHR30033:SF1">
    <property type="entry name" value="FLAGELLAR HOOK-ASSOCIATED PROTEIN 1"/>
    <property type="match status" value="1"/>
</dbReference>
<reference evidence="13" key="2">
    <citation type="submission" date="2008-04" db="EMBL/GenBank/DDBJ databases">
        <title>Draft genome sequence of Providencia stuartii(ATCC 25827).</title>
        <authorList>
            <person name="Sudarsanam P."/>
            <person name="Ley R."/>
            <person name="Guruge J."/>
            <person name="Turnbaugh P.J."/>
            <person name="Mahowald M."/>
            <person name="Liep D."/>
            <person name="Gordon J."/>
        </authorList>
    </citation>
    <scope>NUCLEOTIDE SEQUENCE [LARGE SCALE GENOMIC DNA]</scope>
    <source>
        <strain evidence="13">ATCC 25827</strain>
    </source>
</reference>
<comment type="subcellular location">
    <subcellularLocation>
        <location evidence="1 7">Bacterial flagellum</location>
    </subcellularLocation>
    <subcellularLocation>
        <location evidence="2 7">Secreted</location>
    </subcellularLocation>
</comment>
<dbReference type="GO" id="GO:0005198">
    <property type="term" value="F:structural molecule activity"/>
    <property type="evidence" value="ECO:0007669"/>
    <property type="project" value="UniProtKB-UniRule"/>
</dbReference>
<feature type="domain" description="Flagellar hook-associated protein 1 D2-like" evidence="10">
    <location>
        <begin position="348"/>
        <end position="428"/>
    </location>
</feature>
<dbReference type="Pfam" id="PF06429">
    <property type="entry name" value="Flg_bbr_C"/>
    <property type="match status" value="1"/>
</dbReference>
<comment type="similarity">
    <text evidence="3 7">Belongs to the flagella basal body rod proteins family.</text>
</comment>
<dbReference type="InterPro" id="IPR010930">
    <property type="entry name" value="Flg_bb/hook_C_dom"/>
</dbReference>
<evidence type="ECO:0000313" key="12">
    <source>
        <dbReference type="EMBL" id="EDU58843.1"/>
    </source>
</evidence>
<evidence type="ECO:0000259" key="11">
    <source>
        <dbReference type="Pfam" id="PF22638"/>
    </source>
</evidence>
<keyword evidence="12" id="KW-0966">Cell projection</keyword>
<accession>A0AA86YI75</accession>
<proteinExistence type="inferred from homology"/>
<keyword evidence="12" id="KW-0969">Cilium</keyword>
<dbReference type="GO" id="GO:0044780">
    <property type="term" value="P:bacterial-type flagellum assembly"/>
    <property type="evidence" value="ECO:0007669"/>
    <property type="project" value="InterPro"/>
</dbReference>
<evidence type="ECO:0000259" key="9">
    <source>
        <dbReference type="Pfam" id="PF06429"/>
    </source>
</evidence>
<evidence type="ECO:0000256" key="1">
    <source>
        <dbReference type="ARBA" id="ARBA00004365"/>
    </source>
</evidence>
<feature type="domain" description="Flagellar hook-associated protein FlgK helical" evidence="11">
    <location>
        <begin position="107"/>
        <end position="340"/>
    </location>
</feature>
<dbReference type="InterPro" id="IPR002371">
    <property type="entry name" value="FlgK"/>
</dbReference>
<name>A0AA86YI75_PROST</name>
<evidence type="ECO:0000256" key="3">
    <source>
        <dbReference type="ARBA" id="ARBA00009677"/>
    </source>
</evidence>
<keyword evidence="5 7" id="KW-0964">Secreted</keyword>
<dbReference type="GO" id="GO:0009424">
    <property type="term" value="C:bacterial-type flagellum hook"/>
    <property type="evidence" value="ECO:0007669"/>
    <property type="project" value="UniProtKB-UniRule"/>
</dbReference>
<gene>
    <name evidence="7 12" type="primary">flgK</name>
    <name evidence="12" type="ORF">PROSTU_02024</name>
</gene>
<dbReference type="PRINTS" id="PR01005">
    <property type="entry name" value="FLGHOOKAP1"/>
</dbReference>
<organism evidence="12 13">
    <name type="scientific">Providencia stuartii ATCC 25827</name>
    <dbReference type="NCBI Taxonomy" id="471874"/>
    <lineage>
        <taxon>Bacteria</taxon>
        <taxon>Pseudomonadati</taxon>
        <taxon>Pseudomonadota</taxon>
        <taxon>Gammaproteobacteria</taxon>
        <taxon>Enterobacterales</taxon>
        <taxon>Morganellaceae</taxon>
        <taxon>Providencia</taxon>
    </lineage>
</organism>
<evidence type="ECO:0000256" key="7">
    <source>
        <dbReference type="RuleBase" id="RU362065"/>
    </source>
</evidence>
<dbReference type="GO" id="GO:0005576">
    <property type="term" value="C:extracellular region"/>
    <property type="evidence" value="ECO:0007669"/>
    <property type="project" value="UniProtKB-SubCell"/>
</dbReference>
<evidence type="ECO:0000256" key="4">
    <source>
        <dbReference type="ARBA" id="ARBA00016244"/>
    </source>
</evidence>
<feature type="coiled-coil region" evidence="8">
    <location>
        <begin position="151"/>
        <end position="178"/>
    </location>
</feature>
<evidence type="ECO:0000256" key="5">
    <source>
        <dbReference type="ARBA" id="ARBA00022525"/>
    </source>
</evidence>
<dbReference type="AlphaFoldDB" id="A0AA86YI75"/>
<keyword evidence="6 7" id="KW-0975">Bacterial flagellum</keyword>
<dbReference type="Proteomes" id="UP000004506">
    <property type="component" value="Unassembled WGS sequence"/>
</dbReference>
<evidence type="ECO:0000256" key="2">
    <source>
        <dbReference type="ARBA" id="ARBA00004613"/>
    </source>
</evidence>
<sequence length="559" mass="61466">MNHGDKQQIKEKLMLNNVMNNALSGVNAAQGGLSVISNNLANAGVGYYHRQSAVFGENPGTMTPNGYFGNGTYFSHVRREFDEFINQQYGQSRARSGEYEAYAKNSSQVDDLLTNDIEDISSNIGSFFTALDAASSDASDKTLIDVFLGKSNALVGQFKEADRRLQEMERDVNRQIETKVKDINTYAEKIAGLNQQIARVRSVSGSEPNDLLDVRDRLVSEINSLIGVKVIEQNGNYNVTFANGLPLVTGENANRLEAVPSSQDDSRFSIGFVGANGQVREIADDAFRGGELSGVLRSRKEVIDPAYQKLNKLALVFASKFNEVHKKGFDANGNPGKDFFEIGKGNVVSNTFNRGKAEFDFNYSDVSQVTGNNYEMRFDGKEWNVTRLPEGFAVTVDRSTPDTLKFDGIELKITQNNVQSGDSFLVKPVNGVINGMQSLISDAANFAAAGEKGSGPGDNDNLKELVKLQDQKLIGGTSTFSDYYATIVNDVGNQTKQAQIDSETQNKMTESFYQQEQAVSGVNMNEESIQMQKIQQFFNANAQVLKTVDDLFNALMRAF</sequence>
<dbReference type="Pfam" id="PF21158">
    <property type="entry name" value="flgK_1st_1"/>
    <property type="match status" value="1"/>
</dbReference>
<dbReference type="InterPro" id="IPR049119">
    <property type="entry name" value="FlgK_D2-like"/>
</dbReference>
<keyword evidence="8" id="KW-0175">Coiled coil</keyword>
<dbReference type="Pfam" id="PF22638">
    <property type="entry name" value="FlgK_D1"/>
    <property type="match status" value="1"/>
</dbReference>
<evidence type="ECO:0000313" key="13">
    <source>
        <dbReference type="Proteomes" id="UP000004506"/>
    </source>
</evidence>
<keyword evidence="12" id="KW-0282">Flagellum</keyword>
<protein>
    <recommendedName>
        <fullName evidence="4 7">Flagellar hook-associated protein 1</fullName>
        <shortName evidence="7">HAP1</shortName>
    </recommendedName>
</protein>
<comment type="caution">
    <text evidence="12">The sequence shown here is derived from an EMBL/GenBank/DDBJ whole genome shotgun (WGS) entry which is preliminary data.</text>
</comment>
<reference evidence="12 13" key="3">
    <citation type="submission" date="2008-05" db="EMBL/GenBank/DDBJ databases">
        <authorList>
            <person name="Fulton L."/>
            <person name="Clifton S."/>
            <person name="Fulton B."/>
            <person name="Xu J."/>
            <person name="Minx P."/>
            <person name="Pepin K.H."/>
            <person name="Johnson M."/>
            <person name="Thiruvilangam P."/>
            <person name="Bhonagiri V."/>
            <person name="Nash W.E."/>
            <person name="Mardis E.R."/>
            <person name="Wilson R.K."/>
        </authorList>
    </citation>
    <scope>NUCLEOTIDE SEQUENCE [LARGE SCALE GENOMIC DNA]</scope>
    <source>
        <strain evidence="12 13">ATCC 25827</strain>
    </source>
</reference>
<dbReference type="NCBIfam" id="TIGR02492">
    <property type="entry name" value="flgK_ends"/>
    <property type="match status" value="1"/>
</dbReference>